<organism evidence="4 5">
    <name type="scientific">Enterococcus entomosocium</name>
    <dbReference type="NCBI Taxonomy" id="3034352"/>
    <lineage>
        <taxon>Bacteria</taxon>
        <taxon>Bacillati</taxon>
        <taxon>Bacillota</taxon>
        <taxon>Bacilli</taxon>
        <taxon>Lactobacillales</taxon>
        <taxon>Enterococcaceae</taxon>
        <taxon>Enterococcus</taxon>
    </lineage>
</organism>
<feature type="chain" id="PRO_5047419069" evidence="2">
    <location>
        <begin position="27"/>
        <end position="248"/>
    </location>
</feature>
<dbReference type="RefSeq" id="WP_016612620.1">
    <property type="nucleotide sequence ID" value="NZ_JBDKBP010000020.1"/>
</dbReference>
<feature type="domain" description="WxL" evidence="3">
    <location>
        <begin position="34"/>
        <end position="242"/>
    </location>
</feature>
<accession>A0ABV3MDF7</accession>
<proteinExistence type="predicted"/>
<dbReference type="EMBL" id="JBFDTB010000015">
    <property type="protein sequence ID" value="MEW3466454.1"/>
    <property type="molecule type" value="Genomic_DNA"/>
</dbReference>
<protein>
    <submittedName>
        <fullName evidence="4">WxL domain-containing protein</fullName>
    </submittedName>
</protein>
<gene>
    <name evidence="4" type="ORF">AB1I55_10155</name>
</gene>
<keyword evidence="2" id="KW-0732">Signal</keyword>
<dbReference type="Proteomes" id="UP001554047">
    <property type="component" value="Unassembled WGS sequence"/>
</dbReference>
<dbReference type="Pfam" id="PF13731">
    <property type="entry name" value="WxL"/>
    <property type="match status" value="1"/>
</dbReference>
<evidence type="ECO:0000313" key="5">
    <source>
        <dbReference type="Proteomes" id="UP001554047"/>
    </source>
</evidence>
<reference evidence="4 5" key="1">
    <citation type="submission" date="2024-05" db="EMBL/GenBank/DDBJ databases">
        <title>Human gut microbiome strain richness.</title>
        <authorList>
            <person name="Chen-Liaw A."/>
        </authorList>
    </citation>
    <scope>NUCLEOTIDE SEQUENCE [LARGE SCALE GENOMIC DNA]</scope>
    <source>
        <strain evidence="4 5">J1100102st1_G3_J1100102_180507</strain>
    </source>
</reference>
<evidence type="ECO:0000256" key="2">
    <source>
        <dbReference type="SAM" id="SignalP"/>
    </source>
</evidence>
<keyword evidence="5" id="KW-1185">Reference proteome</keyword>
<evidence type="ECO:0000256" key="1">
    <source>
        <dbReference type="SAM" id="MobiDB-lite"/>
    </source>
</evidence>
<comment type="caution">
    <text evidence="4">The sequence shown here is derived from an EMBL/GenBank/DDBJ whole genome shotgun (WGS) entry which is preliminary data.</text>
</comment>
<evidence type="ECO:0000313" key="4">
    <source>
        <dbReference type="EMBL" id="MEW3466454.1"/>
    </source>
</evidence>
<name>A0ABV3MDF7_9ENTE</name>
<feature type="region of interest" description="Disordered" evidence="1">
    <location>
        <begin position="49"/>
        <end position="73"/>
    </location>
</feature>
<dbReference type="InterPro" id="IPR027994">
    <property type="entry name" value="WxL_dom"/>
</dbReference>
<evidence type="ECO:0000259" key="3">
    <source>
        <dbReference type="Pfam" id="PF13731"/>
    </source>
</evidence>
<feature type="signal peptide" evidence="2">
    <location>
        <begin position="1"/>
        <end position="26"/>
    </location>
</feature>
<sequence length="248" mass="26162">MKKTTITIAAALLAGSMGLGTLISQAAEVEYEDATNARTEGTVIILENDSSNPVIPDPENPGEEVDPEVPVNPHPGRLRINYVSNFDFGKIPNISSEIVQEARLDHIFSGTSEEGRVPFVATEDRRGSDRLGWELQVSQPKQLSDASGHELQGATITLSGLRYVNPTSATPIANQNEIVLGEAAQTLATANASQGAGAWTLALGNANAEGQTDGVVLRIPANTTKNDTAYSTALVWELVADPTNASGE</sequence>